<feature type="region of interest" description="Disordered" evidence="1">
    <location>
        <begin position="274"/>
        <end position="294"/>
    </location>
</feature>
<evidence type="ECO:0000313" key="3">
    <source>
        <dbReference type="Proteomes" id="UP000184148"/>
    </source>
</evidence>
<reference evidence="3" key="1">
    <citation type="submission" date="2016-11" db="EMBL/GenBank/DDBJ databases">
        <authorList>
            <person name="Varghese N."/>
            <person name="Submissions S."/>
        </authorList>
    </citation>
    <scope>NUCLEOTIDE SEQUENCE [LARGE SCALE GENOMIC DNA]</scope>
    <source>
        <strain evidence="3">DSM 12395</strain>
    </source>
</reference>
<feature type="compositionally biased region" description="Polar residues" evidence="1">
    <location>
        <begin position="285"/>
        <end position="294"/>
    </location>
</feature>
<accession>A0A1M4SGE6</accession>
<organism evidence="2 3">
    <name type="scientific">Desulforamulus putei DSM 12395</name>
    <dbReference type="NCBI Taxonomy" id="1121429"/>
    <lineage>
        <taxon>Bacteria</taxon>
        <taxon>Bacillati</taxon>
        <taxon>Bacillota</taxon>
        <taxon>Clostridia</taxon>
        <taxon>Eubacteriales</taxon>
        <taxon>Peptococcaceae</taxon>
        <taxon>Desulforamulus</taxon>
    </lineage>
</organism>
<dbReference type="EMBL" id="FQUY01000001">
    <property type="protein sequence ID" value="SHE31232.1"/>
    <property type="molecule type" value="Genomic_DNA"/>
</dbReference>
<proteinExistence type="predicted"/>
<dbReference type="AlphaFoldDB" id="A0A1M4SGE6"/>
<protein>
    <submittedName>
        <fullName evidence="2">Uncharacterized protein</fullName>
    </submittedName>
</protein>
<evidence type="ECO:0000313" key="2">
    <source>
        <dbReference type="EMBL" id="SHE31232.1"/>
    </source>
</evidence>
<dbReference type="RefSeq" id="WP_073234055.1">
    <property type="nucleotide sequence ID" value="NZ_FQUY01000001.1"/>
</dbReference>
<dbReference type="Proteomes" id="UP000184148">
    <property type="component" value="Unassembled WGS sequence"/>
</dbReference>
<dbReference type="OrthoDB" id="9768284at2"/>
<evidence type="ECO:0000256" key="1">
    <source>
        <dbReference type="SAM" id="MobiDB-lite"/>
    </source>
</evidence>
<gene>
    <name evidence="2" type="ORF">SAMN02745133_00110</name>
</gene>
<name>A0A1M4SGE6_9FIRM</name>
<dbReference type="STRING" id="1121429.SAMN02745133_00110"/>
<sequence length="294" mass="33917">MSEIKDFFRQESEFLLNLCQQFAPEYHEQVQKSFIQSPLLPKGSFNLLLAGKGKPDSSLYETLAFAAYDSFVKAYLEQLCAYVSMVIRETAVEAKLPESKDKEISLDHVLNYLEVLTLDDPVLEWFVATGAPNLNQVRKQLSVLNIEQLSDLVRQLEYYVQYFTDDPEKCESFSFLVDILERLPKDMEELELLRIDQVWMELLRYKGRETEVVFPSVNQITIRLSVTVEENNQSLPDFRQECLPSDRYGTEKRYMTSSYGNKWNKEVTIRDLSKVIPGSGKNEETSSCPQSPAA</sequence>
<keyword evidence="3" id="KW-1185">Reference proteome</keyword>